<feature type="transmembrane region" description="Helical" evidence="1">
    <location>
        <begin position="114"/>
        <end position="137"/>
    </location>
</feature>
<feature type="transmembrane region" description="Helical" evidence="1">
    <location>
        <begin position="80"/>
        <end position="102"/>
    </location>
</feature>
<accession>A0A4Y7Q1M3</accession>
<name>A0A4Y7Q1M3_9AGAM</name>
<reference evidence="2 3" key="1">
    <citation type="submission" date="2018-06" db="EMBL/GenBank/DDBJ databases">
        <title>A transcriptomic atlas of mushroom development highlights an independent origin of complex multicellularity.</title>
        <authorList>
            <consortium name="DOE Joint Genome Institute"/>
            <person name="Krizsan K."/>
            <person name="Almasi E."/>
            <person name="Merenyi Z."/>
            <person name="Sahu N."/>
            <person name="Viragh M."/>
            <person name="Koszo T."/>
            <person name="Mondo S."/>
            <person name="Kiss B."/>
            <person name="Balint B."/>
            <person name="Kues U."/>
            <person name="Barry K."/>
            <person name="Hegedus J.C."/>
            <person name="Henrissat B."/>
            <person name="Johnson J."/>
            <person name="Lipzen A."/>
            <person name="Ohm R."/>
            <person name="Nagy I."/>
            <person name="Pangilinan J."/>
            <person name="Yan J."/>
            <person name="Xiong Y."/>
            <person name="Grigoriev I.V."/>
            <person name="Hibbett D.S."/>
            <person name="Nagy L.G."/>
        </authorList>
    </citation>
    <scope>NUCLEOTIDE SEQUENCE [LARGE SCALE GENOMIC DNA]</scope>
    <source>
        <strain evidence="2 3">SZMC22713</strain>
    </source>
</reference>
<dbReference type="PANTHER" id="PTHR28013">
    <property type="entry name" value="PROTEIN DCV1-RELATED"/>
    <property type="match status" value="1"/>
</dbReference>
<dbReference type="EMBL" id="ML170185">
    <property type="protein sequence ID" value="TDL20759.1"/>
    <property type="molecule type" value="Genomic_DNA"/>
</dbReference>
<evidence type="ECO:0008006" key="4">
    <source>
        <dbReference type="Google" id="ProtNLM"/>
    </source>
</evidence>
<dbReference type="GO" id="GO:0005886">
    <property type="term" value="C:plasma membrane"/>
    <property type="evidence" value="ECO:0007669"/>
    <property type="project" value="TreeGrafter"/>
</dbReference>
<evidence type="ECO:0000313" key="3">
    <source>
        <dbReference type="Proteomes" id="UP000294933"/>
    </source>
</evidence>
<dbReference type="PANTHER" id="PTHR28013:SF4">
    <property type="entry name" value="MARVEL DOMAIN-CONTAINING PROTEIN"/>
    <property type="match status" value="1"/>
</dbReference>
<dbReference type="GO" id="GO:0032153">
    <property type="term" value="C:cell division site"/>
    <property type="evidence" value="ECO:0007669"/>
    <property type="project" value="TreeGrafter"/>
</dbReference>
<keyword evidence="1" id="KW-0812">Transmembrane</keyword>
<dbReference type="AlphaFoldDB" id="A0A4Y7Q1M3"/>
<keyword evidence="3" id="KW-1185">Reference proteome</keyword>
<keyword evidence="1" id="KW-1133">Transmembrane helix</keyword>
<gene>
    <name evidence="2" type="ORF">BD410DRAFT_790408</name>
</gene>
<dbReference type="GO" id="GO:0035838">
    <property type="term" value="C:growing cell tip"/>
    <property type="evidence" value="ECO:0007669"/>
    <property type="project" value="TreeGrafter"/>
</dbReference>
<keyword evidence="1" id="KW-0472">Membrane</keyword>
<evidence type="ECO:0000313" key="2">
    <source>
        <dbReference type="EMBL" id="TDL20759.1"/>
    </source>
</evidence>
<dbReference type="OrthoDB" id="2589196at2759"/>
<feature type="transmembrane region" description="Helical" evidence="1">
    <location>
        <begin position="157"/>
        <end position="180"/>
    </location>
</feature>
<sequence>MFTQHFLALVLTLAAFVLLTLITFSVPFISNFYFLWTSEAGGVRFGIWGWCLDNAHTCLNPKQWGYAWDPQLIPWLLKGLILFPIAAGICLLAILSIVPLLFSYHPHRYYPPPMFSFFALAGWLASFLAALDVGVLFGVGMHRFHKDGFSAHFGPLLWMAIGAAVAMTIVALSSGCGMLCRGRMGRTYSSYNV</sequence>
<proteinExistence type="predicted"/>
<protein>
    <recommendedName>
        <fullName evidence="4">Pali-domain-containing protein</fullName>
    </recommendedName>
</protein>
<dbReference type="VEuPathDB" id="FungiDB:BD410DRAFT_790408"/>
<organism evidence="2 3">
    <name type="scientific">Rickenella mellea</name>
    <dbReference type="NCBI Taxonomy" id="50990"/>
    <lineage>
        <taxon>Eukaryota</taxon>
        <taxon>Fungi</taxon>
        <taxon>Dikarya</taxon>
        <taxon>Basidiomycota</taxon>
        <taxon>Agaricomycotina</taxon>
        <taxon>Agaricomycetes</taxon>
        <taxon>Hymenochaetales</taxon>
        <taxon>Rickenellaceae</taxon>
        <taxon>Rickenella</taxon>
    </lineage>
</organism>
<evidence type="ECO:0000256" key="1">
    <source>
        <dbReference type="SAM" id="Phobius"/>
    </source>
</evidence>
<dbReference type="Proteomes" id="UP000294933">
    <property type="component" value="Unassembled WGS sequence"/>
</dbReference>
<dbReference type="InterPro" id="IPR051380">
    <property type="entry name" value="pH-response_reg_palI/RIM9"/>
</dbReference>